<evidence type="ECO:0000259" key="1">
    <source>
        <dbReference type="Pfam" id="PF00425"/>
    </source>
</evidence>
<dbReference type="SUPFAM" id="SSF56322">
    <property type="entry name" value="ADC synthase"/>
    <property type="match status" value="1"/>
</dbReference>
<evidence type="ECO:0000259" key="2">
    <source>
        <dbReference type="Pfam" id="PF04715"/>
    </source>
</evidence>
<dbReference type="Proteomes" id="UP001155241">
    <property type="component" value="Unassembled WGS sequence"/>
</dbReference>
<dbReference type="EMBL" id="JAMXLR010000055">
    <property type="protein sequence ID" value="MCO6045431.1"/>
    <property type="molecule type" value="Genomic_DNA"/>
</dbReference>
<organism evidence="3 4">
    <name type="scientific">Aeoliella straminimaris</name>
    <dbReference type="NCBI Taxonomy" id="2954799"/>
    <lineage>
        <taxon>Bacteria</taxon>
        <taxon>Pseudomonadati</taxon>
        <taxon>Planctomycetota</taxon>
        <taxon>Planctomycetia</taxon>
        <taxon>Pirellulales</taxon>
        <taxon>Lacipirellulaceae</taxon>
        <taxon>Aeoliella</taxon>
    </lineage>
</organism>
<dbReference type="InterPro" id="IPR015890">
    <property type="entry name" value="Chorismate_C"/>
</dbReference>
<dbReference type="GO" id="GO:0000162">
    <property type="term" value="P:L-tryptophan biosynthetic process"/>
    <property type="evidence" value="ECO:0007669"/>
    <property type="project" value="TreeGrafter"/>
</dbReference>
<keyword evidence="4" id="KW-1185">Reference proteome</keyword>
<dbReference type="InterPro" id="IPR006805">
    <property type="entry name" value="Anth_synth_I_N"/>
</dbReference>
<reference evidence="3" key="1">
    <citation type="submission" date="2022-06" db="EMBL/GenBank/DDBJ databases">
        <title>Aeoliella straminimaris, a novel planctomycete from sediments.</title>
        <authorList>
            <person name="Vitorino I.R."/>
            <person name="Lage O.M."/>
        </authorList>
    </citation>
    <scope>NUCLEOTIDE SEQUENCE</scope>
    <source>
        <strain evidence="3">ICT_H6.2</strain>
    </source>
</reference>
<evidence type="ECO:0000313" key="4">
    <source>
        <dbReference type="Proteomes" id="UP001155241"/>
    </source>
</evidence>
<dbReference type="InterPro" id="IPR005801">
    <property type="entry name" value="ADC_synthase"/>
</dbReference>
<feature type="domain" description="Chorismate-utilising enzyme C-terminal" evidence="1">
    <location>
        <begin position="217"/>
        <end position="470"/>
    </location>
</feature>
<feature type="domain" description="Anthranilate synthase component I N-terminal" evidence="2">
    <location>
        <begin position="30"/>
        <end position="148"/>
    </location>
</feature>
<dbReference type="Gene3D" id="3.60.120.10">
    <property type="entry name" value="Anthranilate synthase"/>
    <property type="match status" value="1"/>
</dbReference>
<protein>
    <submittedName>
        <fullName evidence="3">Anthranilate synthase component I family protein</fullName>
    </submittedName>
</protein>
<dbReference type="RefSeq" id="WP_252853544.1">
    <property type="nucleotide sequence ID" value="NZ_JAMXLR010000055.1"/>
</dbReference>
<evidence type="ECO:0000313" key="3">
    <source>
        <dbReference type="EMBL" id="MCO6045431.1"/>
    </source>
</evidence>
<dbReference type="Pfam" id="PF00425">
    <property type="entry name" value="Chorismate_bind"/>
    <property type="match status" value="1"/>
</dbReference>
<gene>
    <name evidence="3" type="ORF">NG895_16090</name>
</gene>
<dbReference type="PANTHER" id="PTHR11236:SF50">
    <property type="entry name" value="AMINODEOXYCHORISMATE SYNTHASE COMPONENT 1"/>
    <property type="match status" value="1"/>
</dbReference>
<dbReference type="AlphaFoldDB" id="A0A9X2JH49"/>
<dbReference type="PANTHER" id="PTHR11236">
    <property type="entry name" value="AMINOBENZOATE/ANTHRANILATE SYNTHASE"/>
    <property type="match status" value="1"/>
</dbReference>
<dbReference type="GO" id="GO:0046820">
    <property type="term" value="F:4-amino-4-deoxychorismate synthase activity"/>
    <property type="evidence" value="ECO:0007669"/>
    <property type="project" value="TreeGrafter"/>
</dbReference>
<accession>A0A9X2JH49</accession>
<dbReference type="PRINTS" id="PR00095">
    <property type="entry name" value="ANTSNTHASEI"/>
</dbReference>
<sequence>MTSNSSESDAIYRLPEHGLPVVRPLPVEITALDVFRALRTLPHVVLFDSAMSHAQLGRYSFVAADPFEWLTAPADGSDALAKLETAWQKYSTPTVDGLPPFQGGAAGLLGYELCHSLERVPRPQHDEFQVPALAMGLYDLVVAFDHEAGSGWLISQGFPETDPKRRRQRAVERCEEFYRQILSPVEKVAPPPGEPIFSSTLAPQFDVGEGLTSDFSRDGYLAAVARAVEYIHAGDIFQVNLSQRLLLPAVGSSFDLYERLRQRNAATFAGFLDLGEYQIASASPERFLRLAGDHVETRPIKGTRPRTSQPEADLFAGDELSQSEKDRAENVMIVDLLRNDLSRVCQPETVRVTQLCGLESYAYVQHLVSAVEGQLQGGKTPIDLLRATFPGGSITGAPKVRAMEIIAELEPTARGAYCGSLAYIGFDGTMDSNLLIRTITAGRGWWQVPAGGGIVADSDPRREYEETWHKAHGMLRARD</sequence>
<dbReference type="InterPro" id="IPR019999">
    <property type="entry name" value="Anth_synth_I-like"/>
</dbReference>
<name>A0A9X2JH49_9BACT</name>
<comment type="caution">
    <text evidence="3">The sequence shown here is derived from an EMBL/GenBank/DDBJ whole genome shotgun (WGS) entry which is preliminary data.</text>
</comment>
<proteinExistence type="predicted"/>
<dbReference type="Pfam" id="PF04715">
    <property type="entry name" value="Anth_synt_I_N"/>
    <property type="match status" value="1"/>
</dbReference>